<dbReference type="InterPro" id="IPR036291">
    <property type="entry name" value="NAD(P)-bd_dom_sf"/>
</dbReference>
<dbReference type="OMA" id="REWHRML"/>
<accession>A0A1V6NNY0</accession>
<comment type="caution">
    <text evidence="3">The sequence shown here is derived from an EMBL/GenBank/DDBJ whole genome shotgun (WGS) entry which is preliminary data.</text>
</comment>
<dbReference type="PRINTS" id="PR00081">
    <property type="entry name" value="GDHRDH"/>
</dbReference>
<dbReference type="PANTHER" id="PTHR43008:SF8">
    <property type="entry name" value="BENZIL REDUCTASE ((S)-BENZOIN FORMING) IRC24"/>
    <property type="match status" value="1"/>
</dbReference>
<dbReference type="InterPro" id="IPR002347">
    <property type="entry name" value="SDR_fam"/>
</dbReference>
<name>A0A1V6NNY0_PENDC</name>
<gene>
    <name evidence="3" type="ORF">PENDEC_c054G01408</name>
</gene>
<protein>
    <submittedName>
        <fullName evidence="3">Uncharacterized protein</fullName>
    </submittedName>
</protein>
<dbReference type="AlphaFoldDB" id="A0A1V6NNY0"/>
<sequence>MTYNQSVLITGGNAGLGLEIVKALAQESTSFNIIIGSRDIAKGEEAVNQVQKEVPDSPSTMDVIGIDVLSDDSIRSAVDQIASKYGKLDTLVNNAGGNFDHAIQAGDLSARDGWNLTWNTNVTGAHVSTAMFVPLLLKSANPRLLFMTSGTSPLIDTERMDAQYAMINAHPEAGWPKPHTLNPTEAYRSSKTGLNMMMRQWYRILKNDNVKVFAVSPGFLATGLAGIGAETLKKLGALDPSVGGHFVKDVVLGKRDADEGKAINSQGIQAW</sequence>
<proteinExistence type="inferred from homology"/>
<keyword evidence="2" id="KW-0560">Oxidoreductase</keyword>
<evidence type="ECO:0000313" key="4">
    <source>
        <dbReference type="Proteomes" id="UP000191522"/>
    </source>
</evidence>
<dbReference type="GO" id="GO:0050664">
    <property type="term" value="F:oxidoreductase activity, acting on NAD(P)H, oxygen as acceptor"/>
    <property type="evidence" value="ECO:0007669"/>
    <property type="project" value="TreeGrafter"/>
</dbReference>
<dbReference type="EMBL" id="MDYL01000054">
    <property type="protein sequence ID" value="OQD66289.1"/>
    <property type="molecule type" value="Genomic_DNA"/>
</dbReference>
<dbReference type="PANTHER" id="PTHR43008">
    <property type="entry name" value="BENZIL REDUCTASE"/>
    <property type="match status" value="1"/>
</dbReference>
<evidence type="ECO:0000256" key="2">
    <source>
        <dbReference type="ARBA" id="ARBA00023002"/>
    </source>
</evidence>
<comment type="similarity">
    <text evidence="1">Belongs to the short-chain dehydrogenases/reductases (SDR) family.</text>
</comment>
<reference evidence="4" key="1">
    <citation type="journal article" date="2017" name="Nat. Microbiol.">
        <title>Global analysis of biosynthetic gene clusters reveals vast potential of secondary metabolite production in Penicillium species.</title>
        <authorList>
            <person name="Nielsen J.C."/>
            <person name="Grijseels S."/>
            <person name="Prigent S."/>
            <person name="Ji B."/>
            <person name="Dainat J."/>
            <person name="Nielsen K.F."/>
            <person name="Frisvad J.C."/>
            <person name="Workman M."/>
            <person name="Nielsen J."/>
        </authorList>
    </citation>
    <scope>NUCLEOTIDE SEQUENCE [LARGE SCALE GENOMIC DNA]</scope>
    <source>
        <strain evidence="4">IBT 11843</strain>
    </source>
</reference>
<dbReference type="SUPFAM" id="SSF51735">
    <property type="entry name" value="NAD(P)-binding Rossmann-fold domains"/>
    <property type="match status" value="1"/>
</dbReference>
<organism evidence="3 4">
    <name type="scientific">Penicillium decumbens</name>
    <dbReference type="NCBI Taxonomy" id="69771"/>
    <lineage>
        <taxon>Eukaryota</taxon>
        <taxon>Fungi</taxon>
        <taxon>Dikarya</taxon>
        <taxon>Ascomycota</taxon>
        <taxon>Pezizomycotina</taxon>
        <taxon>Eurotiomycetes</taxon>
        <taxon>Eurotiomycetidae</taxon>
        <taxon>Eurotiales</taxon>
        <taxon>Aspergillaceae</taxon>
        <taxon>Penicillium</taxon>
    </lineage>
</organism>
<dbReference type="Gene3D" id="3.40.50.720">
    <property type="entry name" value="NAD(P)-binding Rossmann-like Domain"/>
    <property type="match status" value="1"/>
</dbReference>
<dbReference type="Pfam" id="PF00106">
    <property type="entry name" value="adh_short"/>
    <property type="match status" value="1"/>
</dbReference>
<evidence type="ECO:0000256" key="1">
    <source>
        <dbReference type="ARBA" id="ARBA00006484"/>
    </source>
</evidence>
<keyword evidence="4" id="KW-1185">Reference proteome</keyword>
<dbReference type="OrthoDB" id="1933717at2759"/>
<dbReference type="GO" id="GO:0016616">
    <property type="term" value="F:oxidoreductase activity, acting on the CH-OH group of donors, NAD or NADP as acceptor"/>
    <property type="evidence" value="ECO:0007669"/>
    <property type="project" value="UniProtKB-ARBA"/>
</dbReference>
<dbReference type="Proteomes" id="UP000191522">
    <property type="component" value="Unassembled WGS sequence"/>
</dbReference>
<dbReference type="STRING" id="69771.A0A1V6NNY0"/>
<evidence type="ECO:0000313" key="3">
    <source>
        <dbReference type="EMBL" id="OQD66289.1"/>
    </source>
</evidence>